<protein>
    <recommendedName>
        <fullName evidence="4">Histone acetyltransferase</fullName>
    </recommendedName>
</protein>
<dbReference type="EMBL" id="CM018048">
    <property type="protein sequence ID" value="KAA8521574.1"/>
    <property type="molecule type" value="Genomic_DNA"/>
</dbReference>
<dbReference type="InterPro" id="IPR036529">
    <property type="entry name" value="KIX_dom_sf"/>
</dbReference>
<gene>
    <name evidence="2" type="ORF">F0562_012247</name>
</gene>
<keyword evidence="1" id="KW-0539">Nucleus</keyword>
<evidence type="ECO:0000313" key="3">
    <source>
        <dbReference type="Proteomes" id="UP000325577"/>
    </source>
</evidence>
<dbReference type="OrthoDB" id="1937968at2759"/>
<proteinExistence type="predicted"/>
<accession>A0A5J4ZUL5</accession>
<dbReference type="Proteomes" id="UP000325577">
    <property type="component" value="Linkage Group LG5"/>
</dbReference>
<dbReference type="GO" id="GO:0003712">
    <property type="term" value="F:transcription coregulator activity"/>
    <property type="evidence" value="ECO:0007669"/>
    <property type="project" value="InterPro"/>
</dbReference>
<dbReference type="Gene3D" id="1.10.246.20">
    <property type="entry name" value="Coactivator CBP, KIX domain"/>
    <property type="match status" value="1"/>
</dbReference>
<dbReference type="PANTHER" id="PTHR35300">
    <property type="entry name" value="COACTIVATOR CBP, KIX DOMAIN-CONTAINING PROTEIN-RELATED"/>
    <property type="match status" value="1"/>
</dbReference>
<evidence type="ECO:0008006" key="4">
    <source>
        <dbReference type="Google" id="ProtNLM"/>
    </source>
</evidence>
<dbReference type="GO" id="GO:0006355">
    <property type="term" value="P:regulation of DNA-templated transcription"/>
    <property type="evidence" value="ECO:0007669"/>
    <property type="project" value="InterPro"/>
</dbReference>
<evidence type="ECO:0000256" key="1">
    <source>
        <dbReference type="ARBA" id="ARBA00023242"/>
    </source>
</evidence>
<reference evidence="2 3" key="1">
    <citation type="submission" date="2019-09" db="EMBL/GenBank/DDBJ databases">
        <title>A chromosome-level genome assembly of the Chinese tupelo Nyssa sinensis.</title>
        <authorList>
            <person name="Yang X."/>
            <person name="Kang M."/>
            <person name="Yang Y."/>
            <person name="Xiong H."/>
            <person name="Wang M."/>
            <person name="Zhang Z."/>
            <person name="Wang Z."/>
            <person name="Wu H."/>
            <person name="Ma T."/>
            <person name="Liu J."/>
            <person name="Xi Z."/>
        </authorList>
    </citation>
    <scope>NUCLEOTIDE SEQUENCE [LARGE SCALE GENOMIC DNA]</scope>
    <source>
        <strain evidence="2">J267</strain>
        <tissue evidence="2">Leaf</tissue>
    </source>
</reference>
<dbReference type="AlphaFoldDB" id="A0A5J4ZUL5"/>
<evidence type="ECO:0000313" key="2">
    <source>
        <dbReference type="EMBL" id="KAA8521574.1"/>
    </source>
</evidence>
<name>A0A5J4ZUL5_9ASTE</name>
<organism evidence="2 3">
    <name type="scientific">Nyssa sinensis</name>
    <dbReference type="NCBI Taxonomy" id="561372"/>
    <lineage>
        <taxon>Eukaryota</taxon>
        <taxon>Viridiplantae</taxon>
        <taxon>Streptophyta</taxon>
        <taxon>Embryophyta</taxon>
        <taxon>Tracheophyta</taxon>
        <taxon>Spermatophyta</taxon>
        <taxon>Magnoliopsida</taxon>
        <taxon>eudicotyledons</taxon>
        <taxon>Gunneridae</taxon>
        <taxon>Pentapetalae</taxon>
        <taxon>asterids</taxon>
        <taxon>Cornales</taxon>
        <taxon>Nyssaceae</taxon>
        <taxon>Nyssa</taxon>
    </lineage>
</organism>
<dbReference type="PANTHER" id="PTHR35300:SF5">
    <property type="entry name" value="HISTONE ACETYLTRANSFERASE"/>
    <property type="match status" value="1"/>
</dbReference>
<keyword evidence="3" id="KW-1185">Reference proteome</keyword>
<sequence>MPRPGPRPYECVRRAWHSDRHQPIRGSLIQEIFRVVNEIHSSATKSNKEWQEKLPIVVFKAEEIMYSKANSETEYMDLKTLWERANDAINTIIRRDGSTETGELLQPCIEAALHLGCTPGGGSRSQRNSNQRCYLSVSTTETTCVPPSNIEKTRGNHTANTHFMSHYPNFTKSGIINSIQLGSESHCPVAENNNCTTNKYPFVFENFPQHGTSQCLTMETYPSSNSCSVYPLNYGNQFQSQESQSGFGIPSKLNSHIVESAEVGVLQNLLSLDAEASNKIPQAELSNSPEKSTDIRCDLSLRLGPLSVPCISVENSWPQEVEDVGSSTSWEGSKVSELSPLMDHEFSFFPKVNADDPLDSCSSKCCFEDENMHVEATTRKQKAVVSHPSEDKRFVWQPKLPYNHLTGRMNNADSVGSRIESFQNVTESGSTATAAGKRDSCELVLFSDRKKYQLMMG</sequence>